<dbReference type="Pfam" id="PF12704">
    <property type="entry name" value="MacB_PCD"/>
    <property type="match status" value="1"/>
</dbReference>
<reference evidence="9" key="1">
    <citation type="submission" date="2023-06" db="EMBL/GenBank/DDBJ databases">
        <title>Robiginitalea aurantiacus sp. nov. and Algoriphagus sediminis sp. nov., isolated from coastal sediment.</title>
        <authorList>
            <person name="Zhou Z.Y."/>
            <person name="An J."/>
            <person name="Jia Y.W."/>
            <person name="Du Z.J."/>
        </authorList>
    </citation>
    <scope>NUCLEOTIDE SEQUENCE</scope>
    <source>
        <strain evidence="9">C2-7</strain>
    </source>
</reference>
<comment type="caution">
    <text evidence="9">The sequence shown here is derived from an EMBL/GenBank/DDBJ whole genome shotgun (WGS) entry which is preliminary data.</text>
</comment>
<dbReference type="PANTHER" id="PTHR30572:SF18">
    <property type="entry name" value="ABC-TYPE MACROLIDE FAMILY EXPORT SYSTEM PERMEASE COMPONENT 2"/>
    <property type="match status" value="1"/>
</dbReference>
<dbReference type="PROSITE" id="PS51257">
    <property type="entry name" value="PROKAR_LIPOPROTEIN"/>
    <property type="match status" value="1"/>
</dbReference>
<feature type="transmembrane region" description="Helical" evidence="6">
    <location>
        <begin position="296"/>
        <end position="317"/>
    </location>
</feature>
<organism evidence="9 10">
    <name type="scientific">Algoriphagus sediminis</name>
    <dbReference type="NCBI Taxonomy" id="3057113"/>
    <lineage>
        <taxon>Bacteria</taxon>
        <taxon>Pseudomonadati</taxon>
        <taxon>Bacteroidota</taxon>
        <taxon>Cytophagia</taxon>
        <taxon>Cytophagales</taxon>
        <taxon>Cyclobacteriaceae</taxon>
        <taxon>Algoriphagus</taxon>
    </lineage>
</organism>
<evidence type="ECO:0000313" key="9">
    <source>
        <dbReference type="EMBL" id="MDN3203322.1"/>
    </source>
</evidence>
<feature type="transmembrane region" description="Helical" evidence="6">
    <location>
        <begin position="722"/>
        <end position="750"/>
    </location>
</feature>
<feature type="transmembrane region" description="Helical" evidence="6">
    <location>
        <begin position="686"/>
        <end position="710"/>
    </location>
</feature>
<keyword evidence="3 6" id="KW-0812">Transmembrane</keyword>
<keyword evidence="10" id="KW-1185">Reference proteome</keyword>
<feature type="transmembrane region" description="Helical" evidence="6">
    <location>
        <begin position="342"/>
        <end position="371"/>
    </location>
</feature>
<sequence length="809" mass="90750">MLKNYIKIAYRNLLKNKVYSLINIFGLGVGIACCFLIFNFVQKELSYDTYHANYDRIYRVIHGNTEGDNTIEGKSYDDFWVWGNAPVGPALQNDFPEVDKVVRFSGRADILFMLEEVPYQETGVLFMDSTAFDVFSWKLIHGDPKTVLDAPYKVVLTESTAMKYFGETDVVGRTLDGSASPGRSDAGLYTVSGVMEDVPENSHFDFNLLLSFETFSTNRPFILESWGYVDTYTYLLMDKNTDFEAFQAKLPSFVERVRALDDDIGNYDIAVEKMEDFYLRSEAQRQPGTVGSLPNIYIFSMIGLFILVIAIINFMNLSTARSLERAKEVGIRKSIGADRSSLIYQFLGESGMIVSLAGIVAVLLVALALPIMNDLTGKTFIFNEMLNTKTIPLFIIGLMIVGLLAGSYPALALSSFKPVSILKGVSKTDSKGVALRKGLVVFQFALSISLIVGTLVVYNQMTHLLDRDMGFTDEQMLLIEYNYDFQVNSIMEPIRDRLEDVSGVKNVAFSRSVPGSYFPNAGTGIVNAEGEFVYKDQAIFQVGMDFIEQYDLEMVAGRSYSRDILSDTTQAIVVNEALARQYGYANPADMLGKRFEQWGKEGEVIGIVKDFNFVSLHNEIEPLSLPYEPFASRYVSIKVETENLQETITEVEDIWSEMVPHRPFLYSFLDEDFNNQYEADFRFRKIFTSFSVLAILIACLGLLGLATYTAEQRTKEIGIRKVLGANVASLIAMLSWDFVKLVLIALALAIPVSWWAMDSWLQGFAYRTNISIWIFPLAGILALSVAVFTISFQSLKAALVNPVKSLKSE</sequence>
<dbReference type="Proteomes" id="UP001171916">
    <property type="component" value="Unassembled WGS sequence"/>
</dbReference>
<dbReference type="EMBL" id="JAUEPH010000002">
    <property type="protein sequence ID" value="MDN3203322.1"/>
    <property type="molecule type" value="Genomic_DNA"/>
</dbReference>
<evidence type="ECO:0000313" key="10">
    <source>
        <dbReference type="Proteomes" id="UP001171916"/>
    </source>
</evidence>
<dbReference type="InterPro" id="IPR050250">
    <property type="entry name" value="Macrolide_Exporter_MacB"/>
</dbReference>
<comment type="subcellular location">
    <subcellularLocation>
        <location evidence="1">Cell membrane</location>
        <topology evidence="1">Multi-pass membrane protein</topology>
    </subcellularLocation>
</comment>
<evidence type="ECO:0000256" key="1">
    <source>
        <dbReference type="ARBA" id="ARBA00004651"/>
    </source>
</evidence>
<evidence type="ECO:0000256" key="6">
    <source>
        <dbReference type="SAM" id="Phobius"/>
    </source>
</evidence>
<feature type="domain" description="ABC3 transporter permease C-terminal" evidence="7">
    <location>
        <begin position="301"/>
        <end position="416"/>
    </location>
</feature>
<evidence type="ECO:0000259" key="8">
    <source>
        <dbReference type="Pfam" id="PF12704"/>
    </source>
</evidence>
<evidence type="ECO:0000256" key="3">
    <source>
        <dbReference type="ARBA" id="ARBA00022692"/>
    </source>
</evidence>
<feature type="transmembrane region" description="Helical" evidence="6">
    <location>
        <begin position="770"/>
        <end position="792"/>
    </location>
</feature>
<accession>A0ABT7Y9X7</accession>
<dbReference type="InterPro" id="IPR025857">
    <property type="entry name" value="MacB_PCD"/>
</dbReference>
<feature type="domain" description="ABC3 transporter permease C-terminal" evidence="7">
    <location>
        <begin position="689"/>
        <end position="798"/>
    </location>
</feature>
<feature type="domain" description="MacB-like periplasmic core" evidence="8">
    <location>
        <begin position="20"/>
        <end position="250"/>
    </location>
</feature>
<feature type="transmembrane region" description="Helical" evidence="6">
    <location>
        <begin position="391"/>
        <end position="413"/>
    </location>
</feature>
<dbReference type="Pfam" id="PF02687">
    <property type="entry name" value="FtsX"/>
    <property type="match status" value="2"/>
</dbReference>
<gene>
    <name evidence="9" type="ORF">QVH07_04150</name>
</gene>
<evidence type="ECO:0000259" key="7">
    <source>
        <dbReference type="Pfam" id="PF02687"/>
    </source>
</evidence>
<keyword evidence="5 6" id="KW-0472">Membrane</keyword>
<dbReference type="PANTHER" id="PTHR30572">
    <property type="entry name" value="MEMBRANE COMPONENT OF TRANSPORTER-RELATED"/>
    <property type="match status" value="1"/>
</dbReference>
<name>A0ABT7Y9X7_9BACT</name>
<keyword evidence="2" id="KW-1003">Cell membrane</keyword>
<evidence type="ECO:0000256" key="5">
    <source>
        <dbReference type="ARBA" id="ARBA00023136"/>
    </source>
</evidence>
<proteinExistence type="predicted"/>
<keyword evidence="4 6" id="KW-1133">Transmembrane helix</keyword>
<dbReference type="RefSeq" id="WP_289998886.1">
    <property type="nucleotide sequence ID" value="NZ_JAUEPH010000002.1"/>
</dbReference>
<protein>
    <submittedName>
        <fullName evidence="9">ABC transporter permease</fullName>
    </submittedName>
</protein>
<feature type="transmembrane region" description="Helical" evidence="6">
    <location>
        <begin position="21"/>
        <end position="41"/>
    </location>
</feature>
<evidence type="ECO:0000256" key="4">
    <source>
        <dbReference type="ARBA" id="ARBA00022989"/>
    </source>
</evidence>
<evidence type="ECO:0000256" key="2">
    <source>
        <dbReference type="ARBA" id="ARBA00022475"/>
    </source>
</evidence>
<feature type="transmembrane region" description="Helical" evidence="6">
    <location>
        <begin position="434"/>
        <end position="458"/>
    </location>
</feature>
<dbReference type="InterPro" id="IPR003838">
    <property type="entry name" value="ABC3_permease_C"/>
</dbReference>